<proteinExistence type="predicted"/>
<dbReference type="PANTHER" id="PTHR12788">
    <property type="entry name" value="PROTEIN-TYROSINE SULFOTRANSFERASE 2"/>
    <property type="match status" value="1"/>
</dbReference>
<dbReference type="Proteomes" id="UP000321079">
    <property type="component" value="Unassembled WGS sequence"/>
</dbReference>
<name>A0A511BBK0_9PROT</name>
<dbReference type="InterPro" id="IPR027417">
    <property type="entry name" value="P-loop_NTPase"/>
</dbReference>
<dbReference type="InterPro" id="IPR026634">
    <property type="entry name" value="TPST-like"/>
</dbReference>
<dbReference type="InterPro" id="IPR011990">
    <property type="entry name" value="TPR-like_helical_dom_sf"/>
</dbReference>
<dbReference type="GO" id="GO:0008476">
    <property type="term" value="F:protein-tyrosine sulfotransferase activity"/>
    <property type="evidence" value="ECO:0007669"/>
    <property type="project" value="InterPro"/>
</dbReference>
<evidence type="ECO:0000313" key="4">
    <source>
        <dbReference type="Proteomes" id="UP000321079"/>
    </source>
</evidence>
<dbReference type="SMART" id="SM00028">
    <property type="entry name" value="TPR"/>
    <property type="match status" value="3"/>
</dbReference>
<dbReference type="PANTHER" id="PTHR12788:SF10">
    <property type="entry name" value="PROTEIN-TYROSINE SULFOTRANSFERASE"/>
    <property type="match status" value="1"/>
</dbReference>
<keyword evidence="1 3" id="KW-0808">Transferase</keyword>
<evidence type="ECO:0000256" key="2">
    <source>
        <dbReference type="PROSITE-ProRule" id="PRU00339"/>
    </source>
</evidence>
<dbReference type="Pfam" id="PF13432">
    <property type="entry name" value="TPR_16"/>
    <property type="match status" value="2"/>
</dbReference>
<accession>A0A511BBK0</accession>
<dbReference type="AlphaFoldDB" id="A0A511BBK0"/>
<keyword evidence="2" id="KW-0802">TPR repeat</keyword>
<dbReference type="Gene3D" id="1.25.40.10">
    <property type="entry name" value="Tetratricopeptide repeat domain"/>
    <property type="match status" value="1"/>
</dbReference>
<keyword evidence="4" id="KW-1185">Reference proteome</keyword>
<gene>
    <name evidence="3" type="ORF">GKA01_04140</name>
</gene>
<comment type="caution">
    <text evidence="3">The sequence shown here is derived from an EMBL/GenBank/DDBJ whole genome shotgun (WGS) entry which is preliminary data.</text>
</comment>
<dbReference type="PROSITE" id="PS50005">
    <property type="entry name" value="TPR"/>
    <property type="match status" value="1"/>
</dbReference>
<evidence type="ECO:0000313" key="3">
    <source>
        <dbReference type="EMBL" id="GEK95217.1"/>
    </source>
</evidence>
<organism evidence="3 4">
    <name type="scientific">Gluconobacter kanchanaburiensis NBRC 103587</name>
    <dbReference type="NCBI Taxonomy" id="1307948"/>
    <lineage>
        <taxon>Bacteria</taxon>
        <taxon>Pseudomonadati</taxon>
        <taxon>Pseudomonadota</taxon>
        <taxon>Alphaproteobacteria</taxon>
        <taxon>Acetobacterales</taxon>
        <taxon>Acetobacteraceae</taxon>
        <taxon>Gluconobacter</taxon>
    </lineage>
</organism>
<reference evidence="3 4" key="1">
    <citation type="submission" date="2019-07" db="EMBL/GenBank/DDBJ databases">
        <title>Whole genome shotgun sequence of Gluconobacter kanchanaburiensis NBRC 103587.</title>
        <authorList>
            <person name="Hosoyama A."/>
            <person name="Uohara A."/>
            <person name="Ohji S."/>
            <person name="Ichikawa N."/>
        </authorList>
    </citation>
    <scope>NUCLEOTIDE SEQUENCE [LARGE SCALE GENOMIC DNA]</scope>
    <source>
        <strain evidence="3 4">NBRC 103587</strain>
    </source>
</reference>
<dbReference type="RefSeq" id="WP_146858752.1">
    <property type="nucleotide sequence ID" value="NZ_BARK01000001.1"/>
</dbReference>
<dbReference type="SUPFAM" id="SSF52540">
    <property type="entry name" value="P-loop containing nucleoside triphosphate hydrolases"/>
    <property type="match status" value="1"/>
</dbReference>
<dbReference type="Gene3D" id="3.40.50.300">
    <property type="entry name" value="P-loop containing nucleotide triphosphate hydrolases"/>
    <property type="match status" value="1"/>
</dbReference>
<dbReference type="EMBL" id="BJVA01000002">
    <property type="protein sequence ID" value="GEK95217.1"/>
    <property type="molecule type" value="Genomic_DNA"/>
</dbReference>
<dbReference type="InterPro" id="IPR019734">
    <property type="entry name" value="TPR_rpt"/>
</dbReference>
<protein>
    <submittedName>
        <fullName evidence="3">Sulfotransferase</fullName>
    </submittedName>
</protein>
<evidence type="ECO:0000256" key="1">
    <source>
        <dbReference type="ARBA" id="ARBA00022679"/>
    </source>
</evidence>
<dbReference type="Pfam" id="PF13469">
    <property type="entry name" value="Sulfotransfer_3"/>
    <property type="match status" value="1"/>
</dbReference>
<sequence length="556" mass="61293">MRQLSHNIPGNISPSGKIDLKRVRALLQAGRPLAARQMAISRAVRDPASAEARFLLGISEITLGRIREGVGHLREAISLAPSAEYHAQLARCLLMLRKDGEARSALQNAADCLAGDGTADALTHDTLGCAYARLGDHTASLPHFAAAVLAEPGNAQFRYNQAIALSFVGDVEASENAFEALLHREPHNARAHHGLAGIRRQTAARNHVSRLRTVRNKAQDQEARLLLGYALAKELEDIGDAQDSFRCLLDVNNEYRSQISYDFAEDERIFDAIEASWPQCAIAPVTDPPAQAPIFILGMPRTGTTLVDRILSSHPDVVSAGELQAFPLSVKAASGTRSRNVLDVETVLHAAGKNPGQIGRSYMERAASHIPPDGLRFVDKFPGNFHYAGLIARALPNATILCLRRHPMDTVVSNFKNLFATTSRYYQYSYDLQEIAQYYVRFDRLMAFWKKAVPGRILEVRYEDLVEDQERTTRRILQHCSLPWSENCLAFHENASPVSTPSAAQVRRPIYRDALARWRLHEEALAEARAIFTAAGIPVEPIISTGVMGVSSSRTS</sequence>
<dbReference type="OrthoDB" id="9800698at2"/>
<dbReference type="SUPFAM" id="SSF48452">
    <property type="entry name" value="TPR-like"/>
    <property type="match status" value="1"/>
</dbReference>
<feature type="repeat" description="TPR" evidence="2">
    <location>
        <begin position="50"/>
        <end position="83"/>
    </location>
</feature>